<sequence length="118" mass="12717">MNEVVSPGPRNGILSLTIKDKSVLYAAYMPFIKNGGLFIPTHKSYKLGDEVFMLLSLMDESEKIPVAGKVTWITPTGAQGNRVAGVGVQFNDGDNSARSRIETHLAGALQSGRPTHTM</sequence>
<dbReference type="InterPro" id="IPR009875">
    <property type="entry name" value="PilZ_domain"/>
</dbReference>
<protein>
    <recommendedName>
        <fullName evidence="1">PilZ domain-containing protein</fullName>
    </recommendedName>
</protein>
<dbReference type="RefSeq" id="WP_150643826.1">
    <property type="nucleotide sequence ID" value="NZ_CABVHQ010000044.1"/>
</dbReference>
<dbReference type="EMBL" id="CABVHQ010000044">
    <property type="protein sequence ID" value="VVO18112.1"/>
    <property type="molecule type" value="Genomic_DNA"/>
</dbReference>
<feature type="domain" description="PilZ" evidence="1">
    <location>
        <begin position="15"/>
        <end position="106"/>
    </location>
</feature>
<evidence type="ECO:0000259" key="1">
    <source>
        <dbReference type="Pfam" id="PF07238"/>
    </source>
</evidence>
<evidence type="ECO:0000313" key="2">
    <source>
        <dbReference type="EMBL" id="VVO18112.1"/>
    </source>
</evidence>
<dbReference type="Pfam" id="PF07238">
    <property type="entry name" value="PilZ"/>
    <property type="match status" value="1"/>
</dbReference>
<dbReference type="AlphaFoldDB" id="A0A5E7E368"/>
<organism evidence="2 3">
    <name type="scientific">Pseudomonas fluorescens</name>
    <dbReference type="NCBI Taxonomy" id="294"/>
    <lineage>
        <taxon>Bacteria</taxon>
        <taxon>Pseudomonadati</taxon>
        <taxon>Pseudomonadota</taxon>
        <taxon>Gammaproteobacteria</taxon>
        <taxon>Pseudomonadales</taxon>
        <taxon>Pseudomonadaceae</taxon>
        <taxon>Pseudomonas</taxon>
    </lineage>
</organism>
<name>A0A5E7E368_PSEFL</name>
<gene>
    <name evidence="2" type="ORF">PS691_03960</name>
</gene>
<evidence type="ECO:0000313" key="3">
    <source>
        <dbReference type="Proteomes" id="UP000337909"/>
    </source>
</evidence>
<dbReference type="GO" id="GO:0035438">
    <property type="term" value="F:cyclic-di-GMP binding"/>
    <property type="evidence" value="ECO:0007669"/>
    <property type="project" value="InterPro"/>
</dbReference>
<proteinExistence type="predicted"/>
<dbReference type="Gene3D" id="2.40.10.220">
    <property type="entry name" value="predicted glycosyltransferase like domains"/>
    <property type="match status" value="1"/>
</dbReference>
<dbReference type="OrthoDB" id="5296245at2"/>
<accession>A0A5E7E368</accession>
<reference evidence="2 3" key="1">
    <citation type="submission" date="2019-09" db="EMBL/GenBank/DDBJ databases">
        <authorList>
            <person name="Chandra G."/>
            <person name="Truman W A."/>
        </authorList>
    </citation>
    <scope>NUCLEOTIDE SEQUENCE [LARGE SCALE GENOMIC DNA]</scope>
    <source>
        <strain evidence="2">PS691</strain>
    </source>
</reference>
<dbReference type="Proteomes" id="UP000337909">
    <property type="component" value="Unassembled WGS sequence"/>
</dbReference>